<evidence type="ECO:0000313" key="1">
    <source>
        <dbReference type="EMBL" id="KSU18845.1"/>
    </source>
</evidence>
<gene>
    <name evidence="1" type="ORF">LMG9449_0999</name>
    <name evidence="2" type="ORF">M20_0245</name>
</gene>
<evidence type="ECO:0000313" key="2">
    <source>
        <dbReference type="EMBL" id="KSU23174.1"/>
    </source>
</evidence>
<protein>
    <submittedName>
        <fullName evidence="2">Uncharacterized protein</fullName>
    </submittedName>
</protein>
<name>A0A0V8EBG8_LACLL</name>
<dbReference type="RefSeq" id="WP_160257225.1">
    <property type="nucleotide sequence ID" value="NZ_LKLS01000102.1"/>
</dbReference>
<evidence type="ECO:0000313" key="3">
    <source>
        <dbReference type="Proteomes" id="UP000053612"/>
    </source>
</evidence>
<dbReference type="Proteomes" id="UP000053612">
    <property type="component" value="Unassembled WGS sequence"/>
</dbReference>
<reference evidence="2" key="2">
    <citation type="journal article" date="2017" name="Genome Announc.">
        <title>Draft Genome Sequences of 24 Lactococcus lactis Strains.</title>
        <authorList>
            <person name="Backus L."/>
            <person name="Wels M."/>
            <person name="Boekhorst J."/>
            <person name="Dijkstra A.R."/>
            <person name="Beerthuyzen M."/>
            <person name="Kelly W.J."/>
            <person name="Siezen R.J."/>
            <person name="van Hijum S.A."/>
            <person name="Bachmann H."/>
        </authorList>
    </citation>
    <scope>NUCLEOTIDE SEQUENCE</scope>
    <source>
        <strain evidence="1">LMG9447</strain>
        <strain evidence="2">M20</strain>
    </source>
</reference>
<comment type="caution">
    <text evidence="2">The sequence shown here is derived from an EMBL/GenBank/DDBJ whole genome shotgun (WGS) entry which is preliminary data.</text>
</comment>
<dbReference type="Proteomes" id="UP000053719">
    <property type="component" value="Unassembled WGS sequence"/>
</dbReference>
<accession>A0A0V8EBG8</accession>
<dbReference type="EMBL" id="LKLU01000007">
    <property type="protein sequence ID" value="KSU23174.1"/>
    <property type="molecule type" value="Genomic_DNA"/>
</dbReference>
<dbReference type="EMBL" id="LKLS01000102">
    <property type="protein sequence ID" value="KSU18845.1"/>
    <property type="molecule type" value="Genomic_DNA"/>
</dbReference>
<proteinExistence type="predicted"/>
<sequence length="46" mass="5353">MSEIIVMLNGEMKMNKMISDFEKVTLMIRDGKLVDIKREIAEKPLL</sequence>
<reference evidence="3 4" key="1">
    <citation type="submission" date="2015-10" db="EMBL/GenBank/DDBJ databases">
        <title>Draft Genome Sequences of 11 Lactococcus lactis subspecies cremoris strains.</title>
        <authorList>
            <person name="Wels M."/>
            <person name="Backus L."/>
            <person name="Boekhorst J."/>
            <person name="Dijkstra A."/>
            <person name="Beerthuizen M."/>
            <person name="Kelly W."/>
            <person name="Siezen R."/>
            <person name="Bachmann H."/>
            <person name="Van Hijum S."/>
        </authorList>
    </citation>
    <scope>NUCLEOTIDE SEQUENCE [LARGE SCALE GENOMIC DNA]</scope>
    <source>
        <strain evidence="3">LMG9449</strain>
        <strain evidence="4">M20</strain>
    </source>
</reference>
<dbReference type="PATRIC" id="fig|1360.109.peg.88"/>
<dbReference type="AlphaFoldDB" id="A0A0V8EBG8"/>
<organism evidence="2 4">
    <name type="scientific">Lactococcus lactis subsp. lactis</name>
    <name type="common">Streptococcus lactis</name>
    <dbReference type="NCBI Taxonomy" id="1360"/>
    <lineage>
        <taxon>Bacteria</taxon>
        <taxon>Bacillati</taxon>
        <taxon>Bacillota</taxon>
        <taxon>Bacilli</taxon>
        <taxon>Lactobacillales</taxon>
        <taxon>Streptococcaceae</taxon>
        <taxon>Lactococcus</taxon>
    </lineage>
</organism>
<evidence type="ECO:0000313" key="4">
    <source>
        <dbReference type="Proteomes" id="UP000053719"/>
    </source>
</evidence>